<organism evidence="9 10">
    <name type="scientific">Spizellomyces punctatus (strain DAOM BR117)</name>
    <dbReference type="NCBI Taxonomy" id="645134"/>
    <lineage>
        <taxon>Eukaryota</taxon>
        <taxon>Fungi</taxon>
        <taxon>Fungi incertae sedis</taxon>
        <taxon>Chytridiomycota</taxon>
        <taxon>Chytridiomycota incertae sedis</taxon>
        <taxon>Chytridiomycetes</taxon>
        <taxon>Spizellomycetales</taxon>
        <taxon>Spizellomycetaceae</taxon>
        <taxon>Spizellomyces</taxon>
    </lineage>
</organism>
<name>A0A0L0HB62_SPIPD</name>
<evidence type="ECO:0000256" key="1">
    <source>
        <dbReference type="ARBA" id="ARBA00004604"/>
    </source>
</evidence>
<dbReference type="InParanoid" id="A0A0L0HB62"/>
<comment type="subcellular location">
    <subcellularLocation>
        <location evidence="1">Nucleus</location>
        <location evidence="1">Nucleolus</location>
    </subcellularLocation>
</comment>
<proteinExistence type="inferred from homology"/>
<dbReference type="GeneID" id="27690211"/>
<dbReference type="eggNOG" id="KOG4484">
    <property type="taxonomic scope" value="Eukaryota"/>
</dbReference>
<dbReference type="InterPro" id="IPR019310">
    <property type="entry name" value="Efg1"/>
</dbReference>
<dbReference type="GO" id="GO:0005730">
    <property type="term" value="C:nucleolus"/>
    <property type="evidence" value="ECO:0007669"/>
    <property type="project" value="UniProtKB-SubCell"/>
</dbReference>
<dbReference type="EMBL" id="KQ257462">
    <property type="protein sequence ID" value="KNC97958.1"/>
    <property type="molecule type" value="Genomic_DNA"/>
</dbReference>
<accession>A0A0L0HB62</accession>
<evidence type="ECO:0000256" key="7">
    <source>
        <dbReference type="ARBA" id="ARBA00023242"/>
    </source>
</evidence>
<evidence type="ECO:0000256" key="6">
    <source>
        <dbReference type="ARBA" id="ARBA00023054"/>
    </source>
</evidence>
<evidence type="ECO:0000256" key="3">
    <source>
        <dbReference type="ARBA" id="ARBA00018689"/>
    </source>
</evidence>
<protein>
    <recommendedName>
        <fullName evidence="3">rRNA-processing protein EFG1</fullName>
    </recommendedName>
    <alternativeName>
        <fullName evidence="4">rRNA-processing protein efg1</fullName>
    </alternativeName>
</protein>
<reference evidence="9 10" key="1">
    <citation type="submission" date="2009-08" db="EMBL/GenBank/DDBJ databases">
        <title>The Genome Sequence of Spizellomyces punctatus strain DAOM BR117.</title>
        <authorList>
            <consortium name="The Broad Institute Genome Sequencing Platform"/>
            <person name="Russ C."/>
            <person name="Cuomo C."/>
            <person name="Shea T."/>
            <person name="Young S.K."/>
            <person name="Zeng Q."/>
            <person name="Koehrsen M."/>
            <person name="Haas B."/>
            <person name="Borodovsky M."/>
            <person name="Guigo R."/>
            <person name="Alvarado L."/>
            <person name="Berlin A."/>
            <person name="Bochicchio J."/>
            <person name="Borenstein D."/>
            <person name="Chapman S."/>
            <person name="Chen Z."/>
            <person name="Engels R."/>
            <person name="Freedman E."/>
            <person name="Gellesch M."/>
            <person name="Goldberg J."/>
            <person name="Griggs A."/>
            <person name="Gujja S."/>
            <person name="Heiman D."/>
            <person name="Hepburn T."/>
            <person name="Howarth C."/>
            <person name="Jen D."/>
            <person name="Larson L."/>
            <person name="Lewis B."/>
            <person name="Mehta T."/>
            <person name="Park D."/>
            <person name="Pearson M."/>
            <person name="Roberts A."/>
            <person name="Saif S."/>
            <person name="Shenoy N."/>
            <person name="Sisk P."/>
            <person name="Stolte C."/>
            <person name="Sykes S."/>
            <person name="Thomson T."/>
            <person name="Walk T."/>
            <person name="White J."/>
            <person name="Yandava C."/>
            <person name="Burger G."/>
            <person name="Gray M.W."/>
            <person name="Holland P.W.H."/>
            <person name="King N."/>
            <person name="Lang F.B.F."/>
            <person name="Roger A.J."/>
            <person name="Ruiz-Trillo I."/>
            <person name="Lander E."/>
            <person name="Nusbaum C."/>
        </authorList>
    </citation>
    <scope>NUCLEOTIDE SEQUENCE [LARGE SCALE GENOMIC DNA]</scope>
    <source>
        <strain evidence="9 10">DAOM BR117</strain>
    </source>
</reference>
<feature type="compositionally biased region" description="Polar residues" evidence="8">
    <location>
        <begin position="39"/>
        <end position="49"/>
    </location>
</feature>
<dbReference type="OrthoDB" id="47732at2759"/>
<dbReference type="Pfam" id="PF10153">
    <property type="entry name" value="Efg1"/>
    <property type="match status" value="1"/>
</dbReference>
<feature type="compositionally biased region" description="Acidic residues" evidence="8">
    <location>
        <begin position="202"/>
        <end position="224"/>
    </location>
</feature>
<dbReference type="AlphaFoldDB" id="A0A0L0HB62"/>
<dbReference type="FunCoup" id="A0A0L0HB62">
    <property type="interactions" value="34"/>
</dbReference>
<dbReference type="InterPro" id="IPR050786">
    <property type="entry name" value="EFG1_rRNA-proc"/>
</dbReference>
<dbReference type="STRING" id="645134.A0A0L0HB62"/>
<dbReference type="GO" id="GO:0000462">
    <property type="term" value="P:maturation of SSU-rRNA from tricistronic rRNA transcript (SSU-rRNA, 5.8S rRNA, LSU-rRNA)"/>
    <property type="evidence" value="ECO:0007669"/>
    <property type="project" value="TreeGrafter"/>
</dbReference>
<keyword evidence="6" id="KW-0175">Coiled coil</keyword>
<sequence length="224" mass="25912">MPPKPTSNPPPTSTTTKPKPKPKKHPNPLARKYGHHLTPKTSESLSTLRKQVRDAQRLLKRDSLPATQQQELQRKVKALKIQIEDRMRSSREEKLWAKYKYIRFVEQKKCTRKLKALRTQLSTQDTKDPTALHEAETNLAYTIHYPADLKYISLFPKEGMQDPVTDARRKRIWEVVSGRVRNGGFGKGEVLRGRDVFGESSKEEEEDAVEESEKEEEGDDFFLE</sequence>
<keyword evidence="10" id="KW-1185">Reference proteome</keyword>
<evidence type="ECO:0000256" key="4">
    <source>
        <dbReference type="ARBA" id="ARBA00019827"/>
    </source>
</evidence>
<dbReference type="VEuPathDB" id="FungiDB:SPPG_06946"/>
<keyword evidence="7" id="KW-0539">Nucleus</keyword>
<evidence type="ECO:0000256" key="8">
    <source>
        <dbReference type="SAM" id="MobiDB-lite"/>
    </source>
</evidence>
<comment type="similarity">
    <text evidence="2">Belongs to the EFG1 family.</text>
</comment>
<evidence type="ECO:0000256" key="5">
    <source>
        <dbReference type="ARBA" id="ARBA00022552"/>
    </source>
</evidence>
<evidence type="ECO:0000313" key="9">
    <source>
        <dbReference type="EMBL" id="KNC97958.1"/>
    </source>
</evidence>
<evidence type="ECO:0000313" key="10">
    <source>
        <dbReference type="Proteomes" id="UP000053201"/>
    </source>
</evidence>
<dbReference type="PANTHER" id="PTHR33911">
    <property type="entry name" value="RRNA-PROCESSING PROTEIN EFG1"/>
    <property type="match status" value="1"/>
</dbReference>
<feature type="compositionally biased region" description="Pro residues" evidence="8">
    <location>
        <begin position="1"/>
        <end position="12"/>
    </location>
</feature>
<feature type="region of interest" description="Disordered" evidence="8">
    <location>
        <begin position="196"/>
        <end position="224"/>
    </location>
</feature>
<dbReference type="RefSeq" id="XP_016605998.1">
    <property type="nucleotide sequence ID" value="XM_016755136.1"/>
</dbReference>
<feature type="compositionally biased region" description="Basic residues" evidence="8">
    <location>
        <begin position="18"/>
        <end position="38"/>
    </location>
</feature>
<dbReference type="GO" id="GO:0030688">
    <property type="term" value="C:preribosome, small subunit precursor"/>
    <property type="evidence" value="ECO:0007669"/>
    <property type="project" value="TreeGrafter"/>
</dbReference>
<keyword evidence="5" id="KW-0698">rRNA processing</keyword>
<dbReference type="PANTHER" id="PTHR33911:SF1">
    <property type="entry name" value="RRNA-PROCESSING PROTEIN EFG1"/>
    <property type="match status" value="1"/>
</dbReference>
<dbReference type="OMA" id="KPHRIQE"/>
<gene>
    <name evidence="9" type="ORF">SPPG_06946</name>
</gene>
<dbReference type="Proteomes" id="UP000053201">
    <property type="component" value="Unassembled WGS sequence"/>
</dbReference>
<evidence type="ECO:0000256" key="2">
    <source>
        <dbReference type="ARBA" id="ARBA00006916"/>
    </source>
</evidence>
<feature type="region of interest" description="Disordered" evidence="8">
    <location>
        <begin position="1"/>
        <end position="50"/>
    </location>
</feature>